<dbReference type="EMBL" id="DWUP01000081">
    <property type="protein sequence ID" value="HJD52862.1"/>
    <property type="molecule type" value="Genomic_DNA"/>
</dbReference>
<feature type="transmembrane region" description="Helical" evidence="1">
    <location>
        <begin position="61"/>
        <end position="81"/>
    </location>
</feature>
<gene>
    <name evidence="2" type="ORF">IAA93_03940</name>
</gene>
<reference evidence="2" key="2">
    <citation type="submission" date="2021-04" db="EMBL/GenBank/DDBJ databases">
        <authorList>
            <person name="Gilroy R."/>
        </authorList>
    </citation>
    <scope>NUCLEOTIDE SEQUENCE</scope>
    <source>
        <strain evidence="2">MalCec1-1739</strain>
    </source>
</reference>
<dbReference type="AlphaFoldDB" id="A0A9D2UI59"/>
<protein>
    <submittedName>
        <fullName evidence="2">Uncharacterized protein</fullName>
    </submittedName>
</protein>
<comment type="caution">
    <text evidence="2">The sequence shown here is derived from an EMBL/GenBank/DDBJ whole genome shotgun (WGS) entry which is preliminary data.</text>
</comment>
<dbReference type="Proteomes" id="UP000787625">
    <property type="component" value="Unassembled WGS sequence"/>
</dbReference>
<organism evidence="2 3">
    <name type="scientific">Candidatus Avibacteroides avistercoris</name>
    <dbReference type="NCBI Taxonomy" id="2840690"/>
    <lineage>
        <taxon>Bacteria</taxon>
        <taxon>Pseudomonadati</taxon>
        <taxon>Bacteroidota</taxon>
        <taxon>Bacteroidia</taxon>
        <taxon>Bacteroidales</taxon>
        <taxon>Bacteroidaceae</taxon>
        <taxon>Bacteroidaceae incertae sedis</taxon>
        <taxon>Candidatus Avibacteroides</taxon>
    </lineage>
</organism>
<accession>A0A9D2UI59</accession>
<feature type="transmembrane region" description="Helical" evidence="1">
    <location>
        <begin position="93"/>
        <end position="112"/>
    </location>
</feature>
<sequence length="115" mass="12608">MLFDIIDYFLIGDPEEKFHGQFFTYSAIAFMDIDLVAAWVYMSVAAPMAGEADFDPSGMLFAGIDGLIVAFVAALFIPAALRIRKRSGRPATLIHLMLVIASSLCLAAWAWMAMP</sequence>
<evidence type="ECO:0000256" key="1">
    <source>
        <dbReference type="SAM" id="Phobius"/>
    </source>
</evidence>
<evidence type="ECO:0000313" key="2">
    <source>
        <dbReference type="EMBL" id="HJD52862.1"/>
    </source>
</evidence>
<keyword evidence="1" id="KW-0472">Membrane</keyword>
<keyword evidence="1" id="KW-1133">Transmembrane helix</keyword>
<evidence type="ECO:0000313" key="3">
    <source>
        <dbReference type="Proteomes" id="UP000787625"/>
    </source>
</evidence>
<reference evidence="2" key="1">
    <citation type="journal article" date="2021" name="PeerJ">
        <title>Extensive microbial diversity within the chicken gut microbiome revealed by metagenomics and culture.</title>
        <authorList>
            <person name="Gilroy R."/>
            <person name="Ravi A."/>
            <person name="Getino M."/>
            <person name="Pursley I."/>
            <person name="Horton D.L."/>
            <person name="Alikhan N.F."/>
            <person name="Baker D."/>
            <person name="Gharbi K."/>
            <person name="Hall N."/>
            <person name="Watson M."/>
            <person name="Adriaenssens E.M."/>
            <person name="Foster-Nyarko E."/>
            <person name="Jarju S."/>
            <person name="Secka A."/>
            <person name="Antonio M."/>
            <person name="Oren A."/>
            <person name="Chaudhuri R.R."/>
            <person name="La Ragione R."/>
            <person name="Hildebrand F."/>
            <person name="Pallen M.J."/>
        </authorList>
    </citation>
    <scope>NUCLEOTIDE SEQUENCE</scope>
    <source>
        <strain evidence="2">MalCec1-1739</strain>
    </source>
</reference>
<name>A0A9D2UI59_9BACT</name>
<proteinExistence type="predicted"/>
<keyword evidence="1" id="KW-0812">Transmembrane</keyword>
<feature type="transmembrane region" description="Helical" evidence="1">
    <location>
        <begin position="22"/>
        <end position="41"/>
    </location>
</feature>